<keyword evidence="2" id="KW-0812">Transmembrane</keyword>
<sequence length="392" mass="41556">MPSFGPVRVDFLAGRVRSRLEPNQLRLALHERLLHLLAPCLSGHAQLLGQGLTDGTLGIHRVRSRPGCARRRQGPGRQGAPERADRRKPPLGLCPALRVLRHGLEGGNHRIVGRVPGRHPSLDEIRVLRLGLLELLRPLVTACPQEQSQQKNRDKRERMETGRHEALLCWPCGPGGTRVAHVPPVLFAFLVGLGQGLLHAVGPDHCAAMATLGTLGGGRRRAAVMTAVRFACGHAAMLGGVAAFCLLAGVGLSEAFERWAEVFGGVVLVALAVTALLFPNSLNHGHPHLPGHTHEPHMHKHVSTAAGAFMAVSGVRSLLLALPPLLMGGSMSLAAWTYLPGFALGILIGMGAVGLLFAEGISRLGAGLVSWLQRAVAVGSGALGLFWIGSRL</sequence>
<feature type="transmembrane region" description="Helical" evidence="2">
    <location>
        <begin position="227"/>
        <end position="250"/>
    </location>
</feature>
<feature type="transmembrane region" description="Helical" evidence="2">
    <location>
        <begin position="302"/>
        <end position="326"/>
    </location>
</feature>
<protein>
    <recommendedName>
        <fullName evidence="5">Urease accessory protein UreH-like transmembrane domain-containing protein</fullName>
    </recommendedName>
</protein>
<dbReference type="EMBL" id="AAMD01000009">
    <property type="protein sequence ID" value="EAU69059.1"/>
    <property type="molecule type" value="Genomic_DNA"/>
</dbReference>
<proteinExistence type="predicted"/>
<dbReference type="Proteomes" id="UP000032702">
    <property type="component" value="Unassembled WGS sequence"/>
</dbReference>
<accession>Q09BC3</accession>
<feature type="compositionally biased region" description="Basic residues" evidence="1">
    <location>
        <begin position="63"/>
        <end position="74"/>
    </location>
</feature>
<feature type="region of interest" description="Disordered" evidence="1">
    <location>
        <begin position="63"/>
        <end position="90"/>
    </location>
</feature>
<evidence type="ECO:0000313" key="3">
    <source>
        <dbReference type="EMBL" id="EAU69059.1"/>
    </source>
</evidence>
<evidence type="ECO:0000313" key="4">
    <source>
        <dbReference type="Proteomes" id="UP000032702"/>
    </source>
</evidence>
<name>Q09BC3_STIAD</name>
<comment type="caution">
    <text evidence="3">The sequence shown here is derived from an EMBL/GenBank/DDBJ whole genome shotgun (WGS) entry which is preliminary data.</text>
</comment>
<dbReference type="PATRIC" id="fig|378806.16.peg.8478"/>
<keyword evidence="2" id="KW-1133">Transmembrane helix</keyword>
<feature type="transmembrane region" description="Helical" evidence="2">
    <location>
        <begin position="338"/>
        <end position="359"/>
    </location>
</feature>
<dbReference type="AlphaFoldDB" id="Q09BC3"/>
<feature type="transmembrane region" description="Helical" evidence="2">
    <location>
        <begin position="262"/>
        <end position="282"/>
    </location>
</feature>
<organism evidence="3 4">
    <name type="scientific">Stigmatella aurantiaca (strain DW4/3-1)</name>
    <dbReference type="NCBI Taxonomy" id="378806"/>
    <lineage>
        <taxon>Bacteria</taxon>
        <taxon>Pseudomonadati</taxon>
        <taxon>Myxococcota</taxon>
        <taxon>Myxococcia</taxon>
        <taxon>Myxococcales</taxon>
        <taxon>Cystobacterineae</taxon>
        <taxon>Archangiaceae</taxon>
        <taxon>Stigmatella</taxon>
    </lineage>
</organism>
<gene>
    <name evidence="3" type="ORF">STIAU_8615</name>
</gene>
<feature type="transmembrane region" description="Helical" evidence="2">
    <location>
        <begin position="371"/>
        <end position="389"/>
    </location>
</feature>
<evidence type="ECO:0008006" key="5">
    <source>
        <dbReference type="Google" id="ProtNLM"/>
    </source>
</evidence>
<keyword evidence="2" id="KW-0472">Membrane</keyword>
<evidence type="ECO:0000256" key="1">
    <source>
        <dbReference type="SAM" id="MobiDB-lite"/>
    </source>
</evidence>
<evidence type="ECO:0000256" key="2">
    <source>
        <dbReference type="SAM" id="Phobius"/>
    </source>
</evidence>
<reference evidence="3 4" key="1">
    <citation type="submission" date="2006-04" db="EMBL/GenBank/DDBJ databases">
        <authorList>
            <person name="Nierman W.C."/>
        </authorList>
    </citation>
    <scope>NUCLEOTIDE SEQUENCE [LARGE SCALE GENOMIC DNA]</scope>
    <source>
        <strain evidence="3 4">DW4/3-1</strain>
    </source>
</reference>